<keyword evidence="5" id="KW-1133">Transmembrane helix</keyword>
<evidence type="ECO:0000256" key="5">
    <source>
        <dbReference type="ARBA" id="ARBA00022989"/>
    </source>
</evidence>
<dbReference type="InterPro" id="IPR027417">
    <property type="entry name" value="P-loop_NTPase"/>
</dbReference>
<feature type="domain" description="ABC transporter" evidence="7">
    <location>
        <begin position="53"/>
        <end position="152"/>
    </location>
</feature>
<dbReference type="GO" id="GO:0016887">
    <property type="term" value="F:ATP hydrolysis activity"/>
    <property type="evidence" value="ECO:0007669"/>
    <property type="project" value="InterPro"/>
</dbReference>
<evidence type="ECO:0000256" key="1">
    <source>
        <dbReference type="ARBA" id="ARBA00004141"/>
    </source>
</evidence>
<organism evidence="8">
    <name type="scientific">Oppiella nova</name>
    <dbReference type="NCBI Taxonomy" id="334625"/>
    <lineage>
        <taxon>Eukaryota</taxon>
        <taxon>Metazoa</taxon>
        <taxon>Ecdysozoa</taxon>
        <taxon>Arthropoda</taxon>
        <taxon>Chelicerata</taxon>
        <taxon>Arachnida</taxon>
        <taxon>Acari</taxon>
        <taxon>Acariformes</taxon>
        <taxon>Sarcoptiformes</taxon>
        <taxon>Oribatida</taxon>
        <taxon>Brachypylina</taxon>
        <taxon>Oppioidea</taxon>
        <taxon>Oppiidae</taxon>
        <taxon>Oppiella</taxon>
    </lineage>
</organism>
<keyword evidence="4" id="KW-0812">Transmembrane</keyword>
<sequence>MSEINADNRNGSPRETIHSVRISWTNIRVSTKTQKSLYNCFQTKKMPKEIIRNVNPGSLLAIMGASGSGKTTLLNVLTARNLRQLSVNGVVLMNGQTVSQQTIASISSYIQQHDLFQPMLTVREHLMFQVLLRMDRNLSNNEKQDCIQRVIDKRNVRKQGLETTIILKAFPAEK</sequence>
<dbReference type="Pfam" id="PF00005">
    <property type="entry name" value="ABC_tran"/>
    <property type="match status" value="1"/>
</dbReference>
<dbReference type="AlphaFoldDB" id="A0A7R9MHI6"/>
<gene>
    <name evidence="8" type="ORF">ONB1V03_LOCUS16820</name>
</gene>
<comment type="similarity">
    <text evidence="2">Belongs to the ABC transporter superfamily. ABCG family. Eye pigment precursor importer (TC 3.A.1.204) subfamily.</text>
</comment>
<accession>A0A7R9MHI6</accession>
<protein>
    <recommendedName>
        <fullName evidence="7">ABC transporter domain-containing protein</fullName>
    </recommendedName>
</protein>
<dbReference type="OrthoDB" id="6716308at2759"/>
<evidence type="ECO:0000256" key="2">
    <source>
        <dbReference type="ARBA" id="ARBA00005814"/>
    </source>
</evidence>
<dbReference type="Gene3D" id="3.40.50.300">
    <property type="entry name" value="P-loop containing nucleotide triphosphate hydrolases"/>
    <property type="match status" value="1"/>
</dbReference>
<dbReference type="PANTHER" id="PTHR48041">
    <property type="entry name" value="ABC TRANSPORTER G FAMILY MEMBER 28"/>
    <property type="match status" value="1"/>
</dbReference>
<keyword evidence="3" id="KW-0813">Transport</keyword>
<name>A0A7R9MHI6_9ACAR</name>
<proteinExistence type="inferred from homology"/>
<dbReference type="PANTHER" id="PTHR48041:SF139">
    <property type="entry name" value="PROTEIN SCARLET"/>
    <property type="match status" value="1"/>
</dbReference>
<dbReference type="EMBL" id="CAJPVJ010019695">
    <property type="protein sequence ID" value="CAG2177388.1"/>
    <property type="molecule type" value="Genomic_DNA"/>
</dbReference>
<dbReference type="GO" id="GO:0005524">
    <property type="term" value="F:ATP binding"/>
    <property type="evidence" value="ECO:0007669"/>
    <property type="project" value="InterPro"/>
</dbReference>
<dbReference type="EMBL" id="OC934520">
    <property type="protein sequence ID" value="CAD7660250.1"/>
    <property type="molecule type" value="Genomic_DNA"/>
</dbReference>
<keyword evidence="6" id="KW-0472">Membrane</keyword>
<evidence type="ECO:0000256" key="3">
    <source>
        <dbReference type="ARBA" id="ARBA00022448"/>
    </source>
</evidence>
<comment type="subcellular location">
    <subcellularLocation>
        <location evidence="1">Membrane</location>
        <topology evidence="1">Multi-pass membrane protein</topology>
    </subcellularLocation>
</comment>
<evidence type="ECO:0000313" key="8">
    <source>
        <dbReference type="EMBL" id="CAD7660250.1"/>
    </source>
</evidence>
<reference evidence="8" key="1">
    <citation type="submission" date="2020-11" db="EMBL/GenBank/DDBJ databases">
        <authorList>
            <person name="Tran Van P."/>
        </authorList>
    </citation>
    <scope>NUCLEOTIDE SEQUENCE</scope>
</reference>
<dbReference type="InterPro" id="IPR050352">
    <property type="entry name" value="ABCG_transporters"/>
</dbReference>
<evidence type="ECO:0000259" key="7">
    <source>
        <dbReference type="Pfam" id="PF00005"/>
    </source>
</evidence>
<dbReference type="InterPro" id="IPR003439">
    <property type="entry name" value="ABC_transporter-like_ATP-bd"/>
</dbReference>
<dbReference type="SUPFAM" id="SSF52540">
    <property type="entry name" value="P-loop containing nucleoside triphosphate hydrolases"/>
    <property type="match status" value="1"/>
</dbReference>
<evidence type="ECO:0000256" key="4">
    <source>
        <dbReference type="ARBA" id="ARBA00022692"/>
    </source>
</evidence>
<dbReference type="Proteomes" id="UP000728032">
    <property type="component" value="Unassembled WGS sequence"/>
</dbReference>
<evidence type="ECO:0000256" key="6">
    <source>
        <dbReference type="ARBA" id="ARBA00023136"/>
    </source>
</evidence>
<evidence type="ECO:0000313" key="9">
    <source>
        <dbReference type="Proteomes" id="UP000728032"/>
    </source>
</evidence>
<dbReference type="GO" id="GO:0005886">
    <property type="term" value="C:plasma membrane"/>
    <property type="evidence" value="ECO:0007669"/>
    <property type="project" value="TreeGrafter"/>
</dbReference>
<keyword evidence="9" id="KW-1185">Reference proteome</keyword>
<dbReference type="GO" id="GO:0042626">
    <property type="term" value="F:ATPase-coupled transmembrane transporter activity"/>
    <property type="evidence" value="ECO:0007669"/>
    <property type="project" value="TreeGrafter"/>
</dbReference>